<dbReference type="InterPro" id="IPR006148">
    <property type="entry name" value="Glc/Gal-6P_isomerase"/>
</dbReference>
<evidence type="ECO:0000313" key="3">
    <source>
        <dbReference type="EMBL" id="KAB7727535.1"/>
    </source>
</evidence>
<dbReference type="EMBL" id="WELI01000010">
    <property type="protein sequence ID" value="KAB7727535.1"/>
    <property type="molecule type" value="Genomic_DNA"/>
</dbReference>
<dbReference type="RefSeq" id="WP_152126171.1">
    <property type="nucleotide sequence ID" value="NZ_WELI01000010.1"/>
</dbReference>
<dbReference type="GO" id="GO:0019262">
    <property type="term" value="P:N-acetylneuraminate catabolic process"/>
    <property type="evidence" value="ECO:0007669"/>
    <property type="project" value="TreeGrafter"/>
</dbReference>
<dbReference type="Gene3D" id="3.40.50.1360">
    <property type="match status" value="1"/>
</dbReference>
<gene>
    <name evidence="3" type="ORF">F5984_20910</name>
</gene>
<dbReference type="InterPro" id="IPR037171">
    <property type="entry name" value="NagB/RpiA_transferase-like"/>
</dbReference>
<dbReference type="InterPro" id="IPR004547">
    <property type="entry name" value="Glucosamine6P_isomerase"/>
</dbReference>
<dbReference type="GO" id="GO:0006046">
    <property type="term" value="P:N-acetylglucosamine catabolic process"/>
    <property type="evidence" value="ECO:0007669"/>
    <property type="project" value="TreeGrafter"/>
</dbReference>
<dbReference type="CDD" id="cd01399">
    <property type="entry name" value="GlcN6P_deaminase"/>
    <property type="match status" value="1"/>
</dbReference>
<dbReference type="GO" id="GO:0042802">
    <property type="term" value="F:identical protein binding"/>
    <property type="evidence" value="ECO:0007669"/>
    <property type="project" value="TreeGrafter"/>
</dbReference>
<sequence>MPLRVFSDPTALADHAARHIAHLLTRKPDATLCLASGETPIATFRALVELAQSGHANLDRCTFVGLDEWVGMGPTDEGSCSYYLFRDLFAPLQIRPEQIHYFDAKAADLTAECRRIDAVIHERGGLDLLLVGIGMNGHIALNEPGTPFTNYCHISELAETTITVGQKYFSTPTALSHGITLGLQHLMEAHEVILMASGERKAEVIRQALHGPVTEQFPASIIQKHPNAHIWIDAACDNG</sequence>
<evidence type="ECO:0000259" key="2">
    <source>
        <dbReference type="Pfam" id="PF01182"/>
    </source>
</evidence>
<dbReference type="GO" id="GO:0005737">
    <property type="term" value="C:cytoplasm"/>
    <property type="evidence" value="ECO:0007669"/>
    <property type="project" value="TreeGrafter"/>
</dbReference>
<dbReference type="GO" id="GO:0004342">
    <property type="term" value="F:glucosamine-6-phosphate deaminase activity"/>
    <property type="evidence" value="ECO:0007669"/>
    <property type="project" value="InterPro"/>
</dbReference>
<dbReference type="PANTHER" id="PTHR11280">
    <property type="entry name" value="GLUCOSAMINE-6-PHOSPHATE ISOMERASE"/>
    <property type="match status" value="1"/>
</dbReference>
<dbReference type="SUPFAM" id="SSF100950">
    <property type="entry name" value="NagB/RpiA/CoA transferase-like"/>
    <property type="match status" value="1"/>
</dbReference>
<dbReference type="AlphaFoldDB" id="A0A7J5TU54"/>
<evidence type="ECO:0000256" key="1">
    <source>
        <dbReference type="ARBA" id="ARBA00022801"/>
    </source>
</evidence>
<reference evidence="3 4" key="1">
    <citation type="submission" date="2019-10" db="EMBL/GenBank/DDBJ databases">
        <title>Rudanella paleaurantiibacter sp. nov., isolated from sludge.</title>
        <authorList>
            <person name="Xu S.Q."/>
        </authorList>
    </citation>
    <scope>NUCLEOTIDE SEQUENCE [LARGE SCALE GENOMIC DNA]</scope>
    <source>
        <strain evidence="3 4">HX-22-17</strain>
    </source>
</reference>
<dbReference type="InterPro" id="IPR018321">
    <property type="entry name" value="Glucosamine6P_isomerase_CS"/>
</dbReference>
<dbReference type="PROSITE" id="PS01161">
    <property type="entry name" value="GLC_GALNAC_ISOMERASE"/>
    <property type="match status" value="1"/>
</dbReference>
<dbReference type="Proteomes" id="UP000488299">
    <property type="component" value="Unassembled WGS sequence"/>
</dbReference>
<comment type="caution">
    <text evidence="3">The sequence shown here is derived from an EMBL/GenBank/DDBJ whole genome shotgun (WGS) entry which is preliminary data.</text>
</comment>
<evidence type="ECO:0000313" key="4">
    <source>
        <dbReference type="Proteomes" id="UP000488299"/>
    </source>
</evidence>
<dbReference type="Pfam" id="PF01182">
    <property type="entry name" value="Glucosamine_iso"/>
    <property type="match status" value="1"/>
</dbReference>
<name>A0A7J5TU54_9BACT</name>
<dbReference type="GO" id="GO:0006043">
    <property type="term" value="P:glucosamine catabolic process"/>
    <property type="evidence" value="ECO:0007669"/>
    <property type="project" value="TreeGrafter"/>
</dbReference>
<feature type="domain" description="Glucosamine/galactosamine-6-phosphate isomerase" evidence="2">
    <location>
        <begin position="11"/>
        <end position="231"/>
    </location>
</feature>
<proteinExistence type="predicted"/>
<dbReference type="GO" id="GO:0005975">
    <property type="term" value="P:carbohydrate metabolic process"/>
    <property type="evidence" value="ECO:0007669"/>
    <property type="project" value="InterPro"/>
</dbReference>
<keyword evidence="1" id="KW-0378">Hydrolase</keyword>
<accession>A0A7J5TU54</accession>
<organism evidence="3 4">
    <name type="scientific">Rudanella paleaurantiibacter</name>
    <dbReference type="NCBI Taxonomy" id="2614655"/>
    <lineage>
        <taxon>Bacteria</taxon>
        <taxon>Pseudomonadati</taxon>
        <taxon>Bacteroidota</taxon>
        <taxon>Cytophagia</taxon>
        <taxon>Cytophagales</taxon>
        <taxon>Cytophagaceae</taxon>
        <taxon>Rudanella</taxon>
    </lineage>
</organism>
<protein>
    <submittedName>
        <fullName evidence="3">Glucosamine-6-phosphate deaminase</fullName>
    </submittedName>
</protein>
<keyword evidence="4" id="KW-1185">Reference proteome</keyword>
<dbReference type="PANTHER" id="PTHR11280:SF5">
    <property type="entry name" value="GLUCOSAMINE-6-PHOSPHATE ISOMERASE"/>
    <property type="match status" value="1"/>
</dbReference>